<keyword evidence="9" id="KW-1185">Reference proteome</keyword>
<dbReference type="Gene3D" id="1.10.472.20">
    <property type="entry name" value="Nitrile hydratase, beta subunit"/>
    <property type="match status" value="1"/>
</dbReference>
<dbReference type="EMBL" id="VDDA01000002">
    <property type="protein sequence ID" value="TNC15055.1"/>
    <property type="molecule type" value="Genomic_DNA"/>
</dbReference>
<dbReference type="InterPro" id="IPR024690">
    <property type="entry name" value="CN_hydtase_beta_dom_C"/>
</dbReference>
<feature type="domain" description="Nitrile hydratase beta subunit" evidence="6">
    <location>
        <begin position="121"/>
        <end position="218"/>
    </location>
</feature>
<dbReference type="PIRSF" id="PIRSF001427">
    <property type="entry name" value="NHase_beta"/>
    <property type="match status" value="1"/>
</dbReference>
<dbReference type="GO" id="GO:0018822">
    <property type="term" value="F:nitrile hydratase activity"/>
    <property type="evidence" value="ECO:0007669"/>
    <property type="project" value="UniProtKB-EC"/>
</dbReference>
<gene>
    <name evidence="8" type="primary">nthB</name>
    <name evidence="8" type="ORF">FF100_05680</name>
</gene>
<evidence type="ECO:0000256" key="2">
    <source>
        <dbReference type="ARBA" id="ARBA00009098"/>
    </source>
</evidence>
<dbReference type="InterPro" id="IPR042262">
    <property type="entry name" value="CN_hydtase_beta_C"/>
</dbReference>
<dbReference type="SUPFAM" id="SSF50090">
    <property type="entry name" value="Electron transport accessory proteins"/>
    <property type="match status" value="1"/>
</dbReference>
<dbReference type="InterPro" id="IPR003168">
    <property type="entry name" value="Nitrile_hydratase_bsu"/>
</dbReference>
<evidence type="ECO:0000256" key="1">
    <source>
        <dbReference type="ARBA" id="ARBA00004042"/>
    </source>
</evidence>
<evidence type="ECO:0000256" key="4">
    <source>
        <dbReference type="ARBA" id="ARBA00044877"/>
    </source>
</evidence>
<dbReference type="Pfam" id="PF21006">
    <property type="entry name" value="NHase_beta_N"/>
    <property type="match status" value="1"/>
</dbReference>
<proteinExistence type="inferred from homology"/>
<comment type="similarity">
    <text evidence="2 5">Belongs to the nitrile hydratase subunit beta family.</text>
</comment>
<comment type="catalytic activity">
    <reaction evidence="4 5">
        <text>an aliphatic primary amide = an aliphatic nitrile + H2O</text>
        <dbReference type="Rhea" id="RHEA:12673"/>
        <dbReference type="ChEBI" id="CHEBI:15377"/>
        <dbReference type="ChEBI" id="CHEBI:65285"/>
        <dbReference type="ChEBI" id="CHEBI:80291"/>
        <dbReference type="EC" id="4.2.1.84"/>
    </reaction>
</comment>
<evidence type="ECO:0000259" key="6">
    <source>
        <dbReference type="Pfam" id="PF02211"/>
    </source>
</evidence>
<reference evidence="8 9" key="1">
    <citation type="submission" date="2019-06" db="EMBL/GenBank/DDBJ databases">
        <title>Genome of Methylobacterium sp. 17Sr1-39.</title>
        <authorList>
            <person name="Seo T."/>
        </authorList>
    </citation>
    <scope>NUCLEOTIDE SEQUENCE [LARGE SCALE GENOMIC DNA]</scope>
    <source>
        <strain evidence="8 9">17Sr1-39</strain>
    </source>
</reference>
<keyword evidence="3 5" id="KW-0456">Lyase</keyword>
<organism evidence="8 9">
    <name type="scientific">Methylobacterium terricola</name>
    <dbReference type="NCBI Taxonomy" id="2583531"/>
    <lineage>
        <taxon>Bacteria</taxon>
        <taxon>Pseudomonadati</taxon>
        <taxon>Pseudomonadota</taxon>
        <taxon>Alphaproteobacteria</taxon>
        <taxon>Hyphomicrobiales</taxon>
        <taxon>Methylobacteriaceae</taxon>
        <taxon>Methylobacterium</taxon>
    </lineage>
</organism>
<accession>A0A5C4LMA2</accession>
<evidence type="ECO:0000313" key="8">
    <source>
        <dbReference type="EMBL" id="TNC15055.1"/>
    </source>
</evidence>
<dbReference type="Proteomes" id="UP000305267">
    <property type="component" value="Unassembled WGS sequence"/>
</dbReference>
<dbReference type="InterPro" id="IPR049054">
    <property type="entry name" value="CN_hydtase_beta-like_N"/>
</dbReference>
<dbReference type="RefSeq" id="WP_139034594.1">
    <property type="nucleotide sequence ID" value="NZ_VDDA01000002.1"/>
</dbReference>
<name>A0A5C4LMA2_9HYPH</name>
<sequence length="229" mass="24821">MNGGQDLGGMQGFGPLGLEADEPRFHAEWERRVFAMAMAMGYTGAWNLDASRAARESLPPGEYLTSSYYRIWFRALESQVQRHGLVEAGELAAGAALAPPAPVARVLKAEEVAPLFSRGFPSDRPVATPARFAPGDEVRAKIVNPTGHTRLPRYVRGRTGTVERVHGGFVFPDTNAALSGEAPQWLYTVRFAAVEVWGEDADPGLTVSVNAFESYLEPARIAAPEPPRS</sequence>
<evidence type="ECO:0000259" key="7">
    <source>
        <dbReference type="Pfam" id="PF21006"/>
    </source>
</evidence>
<dbReference type="NCBIfam" id="TIGR03888">
    <property type="entry name" value="nitrile_beta"/>
    <property type="match status" value="1"/>
</dbReference>
<dbReference type="InterPro" id="IPR008990">
    <property type="entry name" value="Elect_transpt_acc-like_dom_sf"/>
</dbReference>
<dbReference type="GO" id="GO:0046914">
    <property type="term" value="F:transition metal ion binding"/>
    <property type="evidence" value="ECO:0007669"/>
    <property type="project" value="InterPro"/>
</dbReference>
<comment type="function">
    <text evidence="1 5">NHase catalyzes the hydration of various nitrile compounds to the corresponding amides.</text>
</comment>
<dbReference type="Gene3D" id="2.30.30.50">
    <property type="match status" value="1"/>
</dbReference>
<dbReference type="AlphaFoldDB" id="A0A5C4LMA2"/>
<dbReference type="EC" id="4.2.1.84" evidence="5"/>
<protein>
    <recommendedName>
        <fullName evidence="5">Nitrile hydratase subunit beta</fullName>
        <shortName evidence="5">NHase</shortName>
        <ecNumber evidence="5">4.2.1.84</ecNumber>
    </recommendedName>
</protein>
<evidence type="ECO:0000256" key="3">
    <source>
        <dbReference type="ARBA" id="ARBA00023239"/>
    </source>
</evidence>
<evidence type="ECO:0000313" key="9">
    <source>
        <dbReference type="Proteomes" id="UP000305267"/>
    </source>
</evidence>
<comment type="caution">
    <text evidence="8">The sequence shown here is derived from an EMBL/GenBank/DDBJ whole genome shotgun (WGS) entry which is preliminary data.</text>
</comment>
<feature type="domain" description="Nitrile hydratase beta subunit-like N-terminal" evidence="7">
    <location>
        <begin position="1"/>
        <end position="111"/>
    </location>
</feature>
<dbReference type="Pfam" id="PF02211">
    <property type="entry name" value="NHase_beta_C"/>
    <property type="match status" value="1"/>
</dbReference>
<evidence type="ECO:0000256" key="5">
    <source>
        <dbReference type="PIRNR" id="PIRNR001427"/>
    </source>
</evidence>
<dbReference type="OrthoDB" id="3478924at2"/>